<accession>A0AAD6URB2</accession>
<dbReference type="InterPro" id="IPR000679">
    <property type="entry name" value="Znf_GATA"/>
</dbReference>
<organism evidence="9 10">
    <name type="scientific">Mycena pura</name>
    <dbReference type="NCBI Taxonomy" id="153505"/>
    <lineage>
        <taxon>Eukaryota</taxon>
        <taxon>Fungi</taxon>
        <taxon>Dikarya</taxon>
        <taxon>Basidiomycota</taxon>
        <taxon>Agaricomycotina</taxon>
        <taxon>Agaricomycetes</taxon>
        <taxon>Agaricomycetidae</taxon>
        <taxon>Agaricales</taxon>
        <taxon>Marasmiineae</taxon>
        <taxon>Mycenaceae</taxon>
        <taxon>Mycena</taxon>
    </lineage>
</organism>
<feature type="region of interest" description="Disordered" evidence="7">
    <location>
        <begin position="1"/>
        <end position="84"/>
    </location>
</feature>
<evidence type="ECO:0000256" key="4">
    <source>
        <dbReference type="ARBA" id="ARBA00022833"/>
    </source>
</evidence>
<dbReference type="InterPro" id="IPR013088">
    <property type="entry name" value="Znf_NHR/GATA"/>
</dbReference>
<keyword evidence="5" id="KW-0539">Nucleus</keyword>
<dbReference type="PROSITE" id="PS00344">
    <property type="entry name" value="GATA_ZN_FINGER_1"/>
    <property type="match status" value="1"/>
</dbReference>
<dbReference type="GO" id="GO:0045944">
    <property type="term" value="P:positive regulation of transcription by RNA polymerase II"/>
    <property type="evidence" value="ECO:0007669"/>
    <property type="project" value="TreeGrafter"/>
</dbReference>
<dbReference type="PRINTS" id="PR00619">
    <property type="entry name" value="GATAZNFINGER"/>
</dbReference>
<dbReference type="SMART" id="SM00401">
    <property type="entry name" value="ZnF_GATA"/>
    <property type="match status" value="2"/>
</dbReference>
<evidence type="ECO:0000259" key="8">
    <source>
        <dbReference type="PROSITE" id="PS50114"/>
    </source>
</evidence>
<comment type="caution">
    <text evidence="9">The sequence shown here is derived from an EMBL/GenBank/DDBJ whole genome shotgun (WGS) entry which is preliminary data.</text>
</comment>
<sequence>MSGPPYHRSEYSSLATALSYPTRPPSAAPPYQGGTGGHAYTNTPSSRGGHPHPSPQVYPHGHGYDPQYSMPATQYPQTPYTSGPAGHYPDAAAHNMQYAGSGHGYGPSTWSGAPSAPAQYYGTAHGPGPATSSRAHAAAPAPAPEIKQCYHCGATSTPLWRRDAATHRTLCNACGLYQQQRNLPRPRELIEADQEEDEEDDGGGGDGPVCSHCQTRQTSVWRRNEDGDHVCNACGVYKRLRGRERPLSLKKNKVKPRAKHSQA</sequence>
<dbReference type="AlphaFoldDB" id="A0AAD6URB2"/>
<reference evidence="9" key="1">
    <citation type="submission" date="2023-03" db="EMBL/GenBank/DDBJ databases">
        <title>Massive genome expansion in bonnet fungi (Mycena s.s.) driven by repeated elements and novel gene families across ecological guilds.</title>
        <authorList>
            <consortium name="Lawrence Berkeley National Laboratory"/>
            <person name="Harder C.B."/>
            <person name="Miyauchi S."/>
            <person name="Viragh M."/>
            <person name="Kuo A."/>
            <person name="Thoen E."/>
            <person name="Andreopoulos B."/>
            <person name="Lu D."/>
            <person name="Skrede I."/>
            <person name="Drula E."/>
            <person name="Henrissat B."/>
            <person name="Morin E."/>
            <person name="Kohler A."/>
            <person name="Barry K."/>
            <person name="LaButti K."/>
            <person name="Morin E."/>
            <person name="Salamov A."/>
            <person name="Lipzen A."/>
            <person name="Mereny Z."/>
            <person name="Hegedus B."/>
            <person name="Baldrian P."/>
            <person name="Stursova M."/>
            <person name="Weitz H."/>
            <person name="Taylor A."/>
            <person name="Grigoriev I.V."/>
            <person name="Nagy L.G."/>
            <person name="Martin F."/>
            <person name="Kauserud H."/>
        </authorList>
    </citation>
    <scope>NUCLEOTIDE SEQUENCE</scope>
    <source>
        <strain evidence="9">9144</strain>
    </source>
</reference>
<dbReference type="Pfam" id="PF00320">
    <property type="entry name" value="GATA"/>
    <property type="match status" value="2"/>
</dbReference>
<keyword evidence="10" id="KW-1185">Reference proteome</keyword>
<evidence type="ECO:0000256" key="3">
    <source>
        <dbReference type="ARBA" id="ARBA00022771"/>
    </source>
</evidence>
<dbReference type="Gene3D" id="3.30.50.10">
    <property type="entry name" value="Erythroid Transcription Factor GATA-1, subunit A"/>
    <property type="match status" value="2"/>
</dbReference>
<keyword evidence="3 6" id="KW-0863">Zinc-finger</keyword>
<dbReference type="PROSITE" id="PS50114">
    <property type="entry name" value="GATA_ZN_FINGER_2"/>
    <property type="match status" value="2"/>
</dbReference>
<feature type="compositionally biased region" description="Polar residues" evidence="7">
    <location>
        <begin position="70"/>
        <end position="81"/>
    </location>
</feature>
<feature type="domain" description="GATA-type" evidence="8">
    <location>
        <begin position="204"/>
        <end position="257"/>
    </location>
</feature>
<dbReference type="GO" id="GO:0000122">
    <property type="term" value="P:negative regulation of transcription by RNA polymerase II"/>
    <property type="evidence" value="ECO:0007669"/>
    <property type="project" value="TreeGrafter"/>
</dbReference>
<dbReference type="GO" id="GO:0005634">
    <property type="term" value="C:nucleus"/>
    <property type="evidence" value="ECO:0007669"/>
    <property type="project" value="UniProtKB-SubCell"/>
</dbReference>
<name>A0AAD6URB2_9AGAR</name>
<dbReference type="GO" id="GO:0008270">
    <property type="term" value="F:zinc ion binding"/>
    <property type="evidence" value="ECO:0007669"/>
    <property type="project" value="UniProtKB-KW"/>
</dbReference>
<gene>
    <name evidence="9" type="ORF">GGX14DRAFT_407924</name>
</gene>
<dbReference type="InterPro" id="IPR039355">
    <property type="entry name" value="Transcription_factor_GATA"/>
</dbReference>
<keyword evidence="4" id="KW-0862">Zinc</keyword>
<comment type="subcellular location">
    <subcellularLocation>
        <location evidence="1">Nucleus</location>
    </subcellularLocation>
</comment>
<feature type="domain" description="GATA-type" evidence="8">
    <location>
        <begin position="143"/>
        <end position="186"/>
    </location>
</feature>
<dbReference type="Proteomes" id="UP001219525">
    <property type="component" value="Unassembled WGS sequence"/>
</dbReference>
<evidence type="ECO:0000256" key="5">
    <source>
        <dbReference type="ARBA" id="ARBA00023242"/>
    </source>
</evidence>
<dbReference type="PANTHER" id="PTHR10071">
    <property type="entry name" value="TRANSCRIPTION FACTOR GATA FAMILY MEMBER"/>
    <property type="match status" value="1"/>
</dbReference>
<dbReference type="GO" id="GO:0000978">
    <property type="term" value="F:RNA polymerase II cis-regulatory region sequence-specific DNA binding"/>
    <property type="evidence" value="ECO:0007669"/>
    <property type="project" value="TreeGrafter"/>
</dbReference>
<dbReference type="GO" id="GO:0000981">
    <property type="term" value="F:DNA-binding transcription factor activity, RNA polymerase II-specific"/>
    <property type="evidence" value="ECO:0007669"/>
    <property type="project" value="TreeGrafter"/>
</dbReference>
<protein>
    <recommendedName>
        <fullName evidence="8">GATA-type domain-containing protein</fullName>
    </recommendedName>
</protein>
<evidence type="ECO:0000256" key="6">
    <source>
        <dbReference type="PROSITE-ProRule" id="PRU00094"/>
    </source>
</evidence>
<feature type="region of interest" description="Disordered" evidence="7">
    <location>
        <begin position="192"/>
        <end position="211"/>
    </location>
</feature>
<evidence type="ECO:0000256" key="1">
    <source>
        <dbReference type="ARBA" id="ARBA00004123"/>
    </source>
</evidence>
<evidence type="ECO:0000256" key="2">
    <source>
        <dbReference type="ARBA" id="ARBA00022723"/>
    </source>
</evidence>
<evidence type="ECO:0000256" key="7">
    <source>
        <dbReference type="SAM" id="MobiDB-lite"/>
    </source>
</evidence>
<evidence type="ECO:0000313" key="9">
    <source>
        <dbReference type="EMBL" id="KAJ7190586.1"/>
    </source>
</evidence>
<dbReference type="CDD" id="cd00202">
    <property type="entry name" value="ZnF_GATA"/>
    <property type="match status" value="2"/>
</dbReference>
<dbReference type="SUPFAM" id="SSF57716">
    <property type="entry name" value="Glucocorticoid receptor-like (DNA-binding domain)"/>
    <property type="match status" value="2"/>
</dbReference>
<proteinExistence type="predicted"/>
<dbReference type="PANTHER" id="PTHR10071:SF281">
    <property type="entry name" value="BOX A-BINDING FACTOR-RELATED"/>
    <property type="match status" value="1"/>
</dbReference>
<dbReference type="EMBL" id="JARJCW010000147">
    <property type="protein sequence ID" value="KAJ7190586.1"/>
    <property type="molecule type" value="Genomic_DNA"/>
</dbReference>
<feature type="compositionally biased region" description="Acidic residues" evidence="7">
    <location>
        <begin position="192"/>
        <end position="203"/>
    </location>
</feature>
<keyword evidence="2" id="KW-0479">Metal-binding</keyword>
<evidence type="ECO:0000313" key="10">
    <source>
        <dbReference type="Proteomes" id="UP001219525"/>
    </source>
</evidence>